<name>A0A4U1B362_9GAMM</name>
<organism evidence="4 5">
    <name type="scientific">Thalassotalea mangrovi</name>
    <dbReference type="NCBI Taxonomy" id="2572245"/>
    <lineage>
        <taxon>Bacteria</taxon>
        <taxon>Pseudomonadati</taxon>
        <taxon>Pseudomonadota</taxon>
        <taxon>Gammaproteobacteria</taxon>
        <taxon>Alteromonadales</taxon>
        <taxon>Colwelliaceae</taxon>
        <taxon>Thalassotalea</taxon>
    </lineage>
</organism>
<dbReference type="EMBL" id="SWDB01000034">
    <property type="protein sequence ID" value="TKB43734.1"/>
    <property type="molecule type" value="Genomic_DNA"/>
</dbReference>
<dbReference type="SMART" id="SM00530">
    <property type="entry name" value="HTH_XRE"/>
    <property type="match status" value="1"/>
</dbReference>
<keyword evidence="2" id="KW-0812">Transmembrane</keyword>
<comment type="caution">
    <text evidence="4">The sequence shown here is derived from an EMBL/GenBank/DDBJ whole genome shotgun (WGS) entry which is preliminary data.</text>
</comment>
<evidence type="ECO:0000313" key="4">
    <source>
        <dbReference type="EMBL" id="TKB43734.1"/>
    </source>
</evidence>
<evidence type="ECO:0000259" key="3">
    <source>
        <dbReference type="PROSITE" id="PS50943"/>
    </source>
</evidence>
<dbReference type="AlphaFoldDB" id="A0A4U1B362"/>
<dbReference type="Proteomes" id="UP000307999">
    <property type="component" value="Unassembled WGS sequence"/>
</dbReference>
<dbReference type="InterPro" id="IPR050807">
    <property type="entry name" value="TransReg_Diox_bact_type"/>
</dbReference>
<dbReference type="GO" id="GO:0005829">
    <property type="term" value="C:cytosol"/>
    <property type="evidence" value="ECO:0007669"/>
    <property type="project" value="TreeGrafter"/>
</dbReference>
<keyword evidence="1" id="KW-0238">DNA-binding</keyword>
<dbReference type="OrthoDB" id="21915at2"/>
<evidence type="ECO:0000256" key="2">
    <source>
        <dbReference type="SAM" id="Phobius"/>
    </source>
</evidence>
<sequence>MNFEVMRVARMIRKLRLAKGWSQEQLAEFSGLSIRTIQRIESGQKPGLESAKALASVLEVDFEQLRGDEKEMAIVEPRDSLAPDHQRQQERYGFYLNLITFCIIMPILFVVNYWLSPNHYWAYWILAGWILATILYGTLVFDAIGWIQSRFTKSER</sequence>
<dbReference type="SUPFAM" id="SSF47413">
    <property type="entry name" value="lambda repressor-like DNA-binding domains"/>
    <property type="match status" value="1"/>
</dbReference>
<dbReference type="RefSeq" id="WP_136736889.1">
    <property type="nucleotide sequence ID" value="NZ_SWDB01000034.1"/>
</dbReference>
<dbReference type="GO" id="GO:0003700">
    <property type="term" value="F:DNA-binding transcription factor activity"/>
    <property type="evidence" value="ECO:0007669"/>
    <property type="project" value="TreeGrafter"/>
</dbReference>
<dbReference type="GO" id="GO:0003677">
    <property type="term" value="F:DNA binding"/>
    <property type="evidence" value="ECO:0007669"/>
    <property type="project" value="UniProtKB-KW"/>
</dbReference>
<evidence type="ECO:0000256" key="1">
    <source>
        <dbReference type="ARBA" id="ARBA00023125"/>
    </source>
</evidence>
<dbReference type="CDD" id="cd00093">
    <property type="entry name" value="HTH_XRE"/>
    <property type="match status" value="1"/>
</dbReference>
<dbReference type="InterPro" id="IPR001387">
    <property type="entry name" value="Cro/C1-type_HTH"/>
</dbReference>
<dbReference type="Pfam" id="PF13239">
    <property type="entry name" value="2TM"/>
    <property type="match status" value="1"/>
</dbReference>
<feature type="transmembrane region" description="Helical" evidence="2">
    <location>
        <begin position="121"/>
        <end position="147"/>
    </location>
</feature>
<reference evidence="4 5" key="1">
    <citation type="submission" date="2019-04" db="EMBL/GenBank/DDBJ databases">
        <title>Thalassotalea guangxiensis sp. nov., isolated from sediment of the coastal wetland.</title>
        <authorList>
            <person name="Zheng S."/>
            <person name="Zhang D."/>
        </authorList>
    </citation>
    <scope>NUCLEOTIDE SEQUENCE [LARGE SCALE GENOMIC DNA]</scope>
    <source>
        <strain evidence="4 5">ZS-4</strain>
    </source>
</reference>
<evidence type="ECO:0000313" key="5">
    <source>
        <dbReference type="Proteomes" id="UP000307999"/>
    </source>
</evidence>
<dbReference type="Gene3D" id="1.10.260.40">
    <property type="entry name" value="lambda repressor-like DNA-binding domains"/>
    <property type="match status" value="1"/>
</dbReference>
<gene>
    <name evidence="4" type="ORF">E8M12_14000</name>
</gene>
<keyword evidence="2" id="KW-1133">Transmembrane helix</keyword>
<dbReference type="PANTHER" id="PTHR46797:SF1">
    <property type="entry name" value="METHYLPHOSPHONATE SYNTHASE"/>
    <property type="match status" value="1"/>
</dbReference>
<keyword evidence="5" id="KW-1185">Reference proteome</keyword>
<dbReference type="PANTHER" id="PTHR46797">
    <property type="entry name" value="HTH-TYPE TRANSCRIPTIONAL REGULATOR"/>
    <property type="match status" value="1"/>
</dbReference>
<proteinExistence type="predicted"/>
<feature type="transmembrane region" description="Helical" evidence="2">
    <location>
        <begin position="94"/>
        <end position="115"/>
    </location>
</feature>
<dbReference type="Pfam" id="PF01381">
    <property type="entry name" value="HTH_3"/>
    <property type="match status" value="1"/>
</dbReference>
<accession>A0A4U1B362</accession>
<dbReference type="PROSITE" id="PS50943">
    <property type="entry name" value="HTH_CROC1"/>
    <property type="match status" value="1"/>
</dbReference>
<dbReference type="InterPro" id="IPR025698">
    <property type="entry name" value="2TM_dom"/>
</dbReference>
<dbReference type="InterPro" id="IPR010982">
    <property type="entry name" value="Lambda_DNA-bd_dom_sf"/>
</dbReference>
<keyword evidence="2" id="KW-0472">Membrane</keyword>
<feature type="domain" description="HTH cro/C1-type" evidence="3">
    <location>
        <begin position="12"/>
        <end position="65"/>
    </location>
</feature>
<protein>
    <submittedName>
        <fullName evidence="4">Helix-turn-helix domain-containing protein</fullName>
    </submittedName>
</protein>